<comment type="caution">
    <text evidence="2">The sequence shown here is derived from an EMBL/GenBank/DDBJ whole genome shotgun (WGS) entry which is preliminary data.</text>
</comment>
<gene>
    <name evidence="2" type="ORF">CK203_058752</name>
</gene>
<reference evidence="2 3" key="1">
    <citation type="journal article" date="2018" name="PLoS Genet.">
        <title>Population sequencing reveals clonal diversity and ancestral inbreeding in the grapevine cultivar Chardonnay.</title>
        <authorList>
            <person name="Roach M.J."/>
            <person name="Johnson D.L."/>
            <person name="Bohlmann J."/>
            <person name="van Vuuren H.J."/>
            <person name="Jones S.J."/>
            <person name="Pretorius I.S."/>
            <person name="Schmidt S.A."/>
            <person name="Borneman A.R."/>
        </authorList>
    </citation>
    <scope>NUCLEOTIDE SEQUENCE [LARGE SCALE GENOMIC DNA]</scope>
    <source>
        <strain evidence="3">cv. Chardonnay</strain>
        <tissue evidence="2">Leaf</tissue>
    </source>
</reference>
<protein>
    <submittedName>
        <fullName evidence="2">Uncharacterized protein</fullName>
    </submittedName>
</protein>
<feature type="region of interest" description="Disordered" evidence="1">
    <location>
        <begin position="28"/>
        <end position="52"/>
    </location>
</feature>
<organism evidence="2 3">
    <name type="scientific">Vitis vinifera</name>
    <name type="common">Grape</name>
    <dbReference type="NCBI Taxonomy" id="29760"/>
    <lineage>
        <taxon>Eukaryota</taxon>
        <taxon>Viridiplantae</taxon>
        <taxon>Streptophyta</taxon>
        <taxon>Embryophyta</taxon>
        <taxon>Tracheophyta</taxon>
        <taxon>Spermatophyta</taxon>
        <taxon>Magnoliopsida</taxon>
        <taxon>eudicotyledons</taxon>
        <taxon>Gunneridae</taxon>
        <taxon>Pentapetalae</taxon>
        <taxon>rosids</taxon>
        <taxon>Vitales</taxon>
        <taxon>Vitaceae</taxon>
        <taxon>Viteae</taxon>
        <taxon>Vitis</taxon>
    </lineage>
</organism>
<dbReference type="EMBL" id="QGNW01000744">
    <property type="protein sequence ID" value="RVW63303.1"/>
    <property type="molecule type" value="Genomic_DNA"/>
</dbReference>
<evidence type="ECO:0000313" key="3">
    <source>
        <dbReference type="Proteomes" id="UP000288805"/>
    </source>
</evidence>
<proteinExistence type="predicted"/>
<name>A0A438FTM4_VITVI</name>
<evidence type="ECO:0000256" key="1">
    <source>
        <dbReference type="SAM" id="MobiDB-lite"/>
    </source>
</evidence>
<accession>A0A438FTM4</accession>
<sequence>MSTPSKSHSLARGDEGYFEWREAMETAGERAANASSPLGNDETERRNVVLRI</sequence>
<feature type="compositionally biased region" description="Basic and acidic residues" evidence="1">
    <location>
        <begin position="42"/>
        <end position="52"/>
    </location>
</feature>
<dbReference type="Proteomes" id="UP000288805">
    <property type="component" value="Unassembled WGS sequence"/>
</dbReference>
<evidence type="ECO:0000313" key="2">
    <source>
        <dbReference type="EMBL" id="RVW63303.1"/>
    </source>
</evidence>
<dbReference type="AlphaFoldDB" id="A0A438FTM4"/>